<keyword evidence="8 11" id="KW-0012">Acyltransferase</keyword>
<evidence type="ECO:0000256" key="4">
    <source>
        <dbReference type="ARBA" id="ARBA00011738"/>
    </source>
</evidence>
<evidence type="ECO:0000313" key="14">
    <source>
        <dbReference type="EMBL" id="GLS63546.1"/>
    </source>
</evidence>
<dbReference type="PROSITE" id="PS00599">
    <property type="entry name" value="AA_TRANSFER_CLASS_2"/>
    <property type="match status" value="1"/>
</dbReference>
<gene>
    <name evidence="14" type="ORF">GCM10007888_19270</name>
    <name evidence="13" type="ORF">MOX02_33530</name>
</gene>
<keyword evidence="6 10" id="KW-0663">Pyridoxal phosphate</keyword>
<feature type="domain" description="Aminotransferase class I/classII large" evidence="12">
    <location>
        <begin position="129"/>
        <end position="472"/>
    </location>
</feature>
<dbReference type="InterPro" id="IPR015424">
    <property type="entry name" value="PyrdxlP-dep_Trfase"/>
</dbReference>
<dbReference type="Gene3D" id="3.40.640.10">
    <property type="entry name" value="Type I PLP-dependent aspartate aminotransferase-like (Major domain)"/>
    <property type="match status" value="1"/>
</dbReference>
<dbReference type="InterPro" id="IPR001917">
    <property type="entry name" value="Aminotrans_II_pyridoxalP_BS"/>
</dbReference>
<comment type="subunit">
    <text evidence="4">Homodimer.</text>
</comment>
<evidence type="ECO:0000256" key="1">
    <source>
        <dbReference type="ARBA" id="ARBA00001933"/>
    </source>
</evidence>
<evidence type="ECO:0000256" key="6">
    <source>
        <dbReference type="ARBA" id="ARBA00022898"/>
    </source>
</evidence>
<dbReference type="EC" id="2.3.1.37" evidence="11"/>
<keyword evidence="16" id="KW-1185">Reference proteome</keyword>
<dbReference type="GO" id="GO:0006782">
    <property type="term" value="P:protoporphyrinogen IX biosynthetic process"/>
    <property type="evidence" value="ECO:0007669"/>
    <property type="project" value="UniProtKB-UniRule"/>
</dbReference>
<dbReference type="UniPathway" id="UPA00251">
    <property type="reaction ID" value="UER00375"/>
</dbReference>
<evidence type="ECO:0000313" key="16">
    <source>
        <dbReference type="Proteomes" id="UP001156856"/>
    </source>
</evidence>
<accession>A0A512J5T2</accession>
<dbReference type="Pfam" id="PF00155">
    <property type="entry name" value="Aminotran_1_2"/>
    <property type="match status" value="1"/>
</dbReference>
<dbReference type="InterPro" id="IPR015422">
    <property type="entry name" value="PyrdxlP-dep_Trfase_small"/>
</dbReference>
<dbReference type="PANTHER" id="PTHR13693:SF102">
    <property type="entry name" value="2-AMINO-3-KETOBUTYRATE COENZYME A LIGASE, MITOCHONDRIAL"/>
    <property type="match status" value="1"/>
</dbReference>
<comment type="cofactor">
    <cofactor evidence="1 10">
        <name>pyridoxal 5'-phosphate</name>
        <dbReference type="ChEBI" id="CHEBI:597326"/>
    </cofactor>
</comment>
<comment type="pathway">
    <text evidence="2 11">Porphyrin-containing compound metabolism; protoporphyrin-IX biosynthesis; 5-aminolevulinate from glycine: step 1/1.</text>
</comment>
<evidence type="ECO:0000256" key="11">
    <source>
        <dbReference type="RuleBase" id="RU910713"/>
    </source>
</evidence>
<proteinExistence type="inferred from homology"/>
<reference evidence="14" key="1">
    <citation type="journal article" date="2014" name="Int. J. Syst. Evol. Microbiol.">
        <title>Complete genome of a new Firmicutes species belonging to the dominant human colonic microbiota ('Ruminococcus bicirculans') reveals two chromosomes and a selective capacity to utilize plant glucans.</title>
        <authorList>
            <consortium name="NISC Comparative Sequencing Program"/>
            <person name="Wegmann U."/>
            <person name="Louis P."/>
            <person name="Goesmann A."/>
            <person name="Henrissat B."/>
            <person name="Duncan S.H."/>
            <person name="Flint H.J."/>
        </authorList>
    </citation>
    <scope>NUCLEOTIDE SEQUENCE</scope>
    <source>
        <strain evidence="14">NBRC 107715</strain>
    </source>
</reference>
<name>A0A512J5T2_9HYPH</name>
<dbReference type="PANTHER" id="PTHR13693">
    <property type="entry name" value="CLASS II AMINOTRANSFERASE/8-AMINO-7-OXONONANOATE SYNTHASE"/>
    <property type="match status" value="1"/>
</dbReference>
<dbReference type="InterPro" id="IPR004839">
    <property type="entry name" value="Aminotransferase_I/II_large"/>
</dbReference>
<organism evidence="13 15">
    <name type="scientific">Methylobacterium oxalidis</name>
    <dbReference type="NCBI Taxonomy" id="944322"/>
    <lineage>
        <taxon>Bacteria</taxon>
        <taxon>Pseudomonadati</taxon>
        <taxon>Pseudomonadota</taxon>
        <taxon>Alphaproteobacteria</taxon>
        <taxon>Hyphomicrobiales</taxon>
        <taxon>Methylobacteriaceae</taxon>
        <taxon>Methylobacterium</taxon>
    </lineage>
</organism>
<dbReference type="InterPro" id="IPR050087">
    <property type="entry name" value="AON_synthase_class-II"/>
</dbReference>
<dbReference type="SUPFAM" id="SSF53383">
    <property type="entry name" value="PLP-dependent transferases"/>
    <property type="match status" value="1"/>
</dbReference>
<evidence type="ECO:0000256" key="8">
    <source>
        <dbReference type="ARBA" id="ARBA00023315"/>
    </source>
</evidence>
<keyword evidence="5 11" id="KW-0808">Transferase</keyword>
<dbReference type="Proteomes" id="UP000321960">
    <property type="component" value="Unassembled WGS sequence"/>
</dbReference>
<dbReference type="GO" id="GO:0030170">
    <property type="term" value="F:pyridoxal phosphate binding"/>
    <property type="evidence" value="ECO:0007669"/>
    <property type="project" value="UniProtKB-UniRule"/>
</dbReference>
<reference evidence="16" key="2">
    <citation type="journal article" date="2019" name="Int. J. Syst. Evol. Microbiol.">
        <title>The Global Catalogue of Microorganisms (GCM) 10K type strain sequencing project: providing services to taxonomists for standard genome sequencing and annotation.</title>
        <authorList>
            <consortium name="The Broad Institute Genomics Platform"/>
            <consortium name="The Broad Institute Genome Sequencing Center for Infectious Disease"/>
            <person name="Wu L."/>
            <person name="Ma J."/>
        </authorList>
    </citation>
    <scope>NUCLEOTIDE SEQUENCE [LARGE SCALE GENOMIC DNA]</scope>
    <source>
        <strain evidence="16">NBRC 107715</strain>
    </source>
</reference>
<evidence type="ECO:0000313" key="15">
    <source>
        <dbReference type="Proteomes" id="UP000321960"/>
    </source>
</evidence>
<dbReference type="Gene3D" id="3.90.1150.10">
    <property type="entry name" value="Aspartate Aminotransferase, domain 1"/>
    <property type="match status" value="1"/>
</dbReference>
<evidence type="ECO:0000256" key="10">
    <source>
        <dbReference type="RuleBase" id="RU003693"/>
    </source>
</evidence>
<dbReference type="NCBIfam" id="TIGR01821">
    <property type="entry name" value="5aminolev_synth"/>
    <property type="match status" value="1"/>
</dbReference>
<dbReference type="FunFam" id="3.40.640.10:FF:000006">
    <property type="entry name" value="5-aminolevulinate synthase, mitochondrial"/>
    <property type="match status" value="1"/>
</dbReference>
<comment type="similarity">
    <text evidence="3 10">Belongs to the class-II pyridoxal-phosphate-dependent aminotransferase family.</text>
</comment>
<protein>
    <recommendedName>
        <fullName evidence="11">5-aminolevulinate synthase</fullName>
        <ecNumber evidence="11">2.3.1.37</ecNumber>
    </recommendedName>
    <alternativeName>
        <fullName evidence="11">5-aminolevulinic acid synthase</fullName>
    </alternativeName>
    <alternativeName>
        <fullName evidence="11">Delta-ALA synthase</fullName>
    </alternativeName>
    <alternativeName>
        <fullName evidence="11">Delta-aminolevulinate synthase</fullName>
    </alternativeName>
</protein>
<evidence type="ECO:0000259" key="12">
    <source>
        <dbReference type="Pfam" id="PF00155"/>
    </source>
</evidence>
<reference evidence="14" key="4">
    <citation type="submission" date="2023-01" db="EMBL/GenBank/DDBJ databases">
        <title>Draft genome sequence of Methylobacterium oxalidis strain NBRC 107715.</title>
        <authorList>
            <person name="Sun Q."/>
            <person name="Mori K."/>
        </authorList>
    </citation>
    <scope>NUCLEOTIDE SEQUENCE</scope>
    <source>
        <strain evidence="14">NBRC 107715</strain>
    </source>
</reference>
<dbReference type="AlphaFoldDB" id="A0A512J5T2"/>
<keyword evidence="7 11" id="KW-0350">Heme biosynthesis</keyword>
<reference evidence="13 15" key="3">
    <citation type="submission" date="2019-07" db="EMBL/GenBank/DDBJ databases">
        <title>Whole genome shotgun sequence of Methylobacterium oxalidis NBRC 107715.</title>
        <authorList>
            <person name="Hosoyama A."/>
            <person name="Uohara A."/>
            <person name="Ohji S."/>
            <person name="Ichikawa N."/>
        </authorList>
    </citation>
    <scope>NUCLEOTIDE SEQUENCE [LARGE SCALE GENOMIC DNA]</scope>
    <source>
        <strain evidence="13 15">NBRC 107715</strain>
    </source>
</reference>
<dbReference type="RefSeq" id="WP_238179002.1">
    <property type="nucleotide sequence ID" value="NZ_BJZU01000066.1"/>
</dbReference>
<comment type="catalytic activity">
    <reaction evidence="9 11">
        <text>succinyl-CoA + glycine + H(+) = 5-aminolevulinate + CO2 + CoA</text>
        <dbReference type="Rhea" id="RHEA:12921"/>
        <dbReference type="ChEBI" id="CHEBI:15378"/>
        <dbReference type="ChEBI" id="CHEBI:16526"/>
        <dbReference type="ChEBI" id="CHEBI:57287"/>
        <dbReference type="ChEBI" id="CHEBI:57292"/>
        <dbReference type="ChEBI" id="CHEBI:57305"/>
        <dbReference type="ChEBI" id="CHEBI:356416"/>
        <dbReference type="EC" id="2.3.1.37"/>
    </reaction>
</comment>
<comment type="caution">
    <text evidence="13">The sequence shown here is derived from an EMBL/GenBank/DDBJ whole genome shotgun (WGS) entry which is preliminary data.</text>
</comment>
<evidence type="ECO:0000256" key="9">
    <source>
        <dbReference type="ARBA" id="ARBA00047654"/>
    </source>
</evidence>
<evidence type="ECO:0000256" key="5">
    <source>
        <dbReference type="ARBA" id="ARBA00022679"/>
    </source>
</evidence>
<sequence>MNCSGQCAKPLPIAGSAWPEAERQSFLLYCARTGWQTARRFEGKWVDSATLMEELSPTHILPGLSLQAPATGREAQGLDQADPLAYGAYFTRALEDLRSESRYRVFVDIERLAGRFPEAIWHAEGGARPVTVWCSNDYLGMGQHPAVVEALVETARRSGAGAGGTRNISGNSHPVVTLERELADLHGKAASLVFSSGYVSNQATLSTLGRLIPGCLMISDAENHNSIIEGIRQSGCEKAIFRHNDLAHLEAILAAAKDRPKVVVFESVYSMDGDVAPIAEIARLARRYGAMTYLDEVHAVGMYGAGGAGIAEAQGAAGLIDIVEGTLAKAYGVVGGYIAADAAIVDAVRSCAPGFIFTTALPPATAAAACASIRHLKASDVERVGQRRQVARVKAALAAAGLPFVDRGTHIVPVLVRDAAACKAAADRLLDRHGIYIQPINYPTVPRGQERLRITPTPLHTDAQIAALVEALTEVWGALGLARTPGRVPGL</sequence>
<evidence type="ECO:0000256" key="2">
    <source>
        <dbReference type="ARBA" id="ARBA00005029"/>
    </source>
</evidence>
<dbReference type="InterPro" id="IPR015421">
    <property type="entry name" value="PyrdxlP-dep_Trfase_major"/>
</dbReference>
<dbReference type="InterPro" id="IPR010961">
    <property type="entry name" value="4pyrrol_synth_NH2levulA_synth"/>
</dbReference>
<evidence type="ECO:0000256" key="3">
    <source>
        <dbReference type="ARBA" id="ARBA00008392"/>
    </source>
</evidence>
<dbReference type="GO" id="GO:0003870">
    <property type="term" value="F:5-aminolevulinate synthase activity"/>
    <property type="evidence" value="ECO:0007669"/>
    <property type="project" value="UniProtKB-EC"/>
</dbReference>
<evidence type="ECO:0000256" key="7">
    <source>
        <dbReference type="ARBA" id="ARBA00023133"/>
    </source>
</evidence>
<dbReference type="EMBL" id="BJZU01000066">
    <property type="protein sequence ID" value="GEP05315.1"/>
    <property type="molecule type" value="Genomic_DNA"/>
</dbReference>
<dbReference type="Proteomes" id="UP001156856">
    <property type="component" value="Unassembled WGS sequence"/>
</dbReference>
<dbReference type="EMBL" id="BSPK01000024">
    <property type="protein sequence ID" value="GLS63546.1"/>
    <property type="molecule type" value="Genomic_DNA"/>
</dbReference>
<evidence type="ECO:0000313" key="13">
    <source>
        <dbReference type="EMBL" id="GEP05315.1"/>
    </source>
</evidence>